<dbReference type="VEuPathDB" id="FungiDB:PSHT_10227"/>
<proteinExistence type="predicted"/>
<dbReference type="Proteomes" id="UP000238274">
    <property type="component" value="Unassembled WGS sequence"/>
</dbReference>
<evidence type="ECO:0000313" key="3">
    <source>
        <dbReference type="Proteomes" id="UP000238274"/>
    </source>
</evidence>
<protein>
    <submittedName>
        <fullName evidence="2">Uncharacterized protein</fullName>
    </submittedName>
</protein>
<dbReference type="AlphaFoldDB" id="A0A2S4VB81"/>
<reference evidence="3" key="3">
    <citation type="journal article" date="2018" name="Mol. Plant Microbe Interact.">
        <title>Genome sequence resources for the wheat stripe rust pathogen (Puccinia striiformis f. sp. tritici) and the barley stripe rust pathogen (Puccinia striiformis f. sp. hordei).</title>
        <authorList>
            <person name="Xia C."/>
            <person name="Wang M."/>
            <person name="Yin C."/>
            <person name="Cornejo O.E."/>
            <person name="Hulbert S.H."/>
            <person name="Chen X."/>
        </authorList>
    </citation>
    <scope>NUCLEOTIDE SEQUENCE [LARGE SCALE GENOMIC DNA]</scope>
    <source>
        <strain evidence="3">93TX-2</strain>
    </source>
</reference>
<organism evidence="2 3">
    <name type="scientific">Puccinia striiformis</name>
    <dbReference type="NCBI Taxonomy" id="27350"/>
    <lineage>
        <taxon>Eukaryota</taxon>
        <taxon>Fungi</taxon>
        <taxon>Dikarya</taxon>
        <taxon>Basidiomycota</taxon>
        <taxon>Pucciniomycotina</taxon>
        <taxon>Pucciniomycetes</taxon>
        <taxon>Pucciniales</taxon>
        <taxon>Pucciniaceae</taxon>
        <taxon>Puccinia</taxon>
    </lineage>
</organism>
<reference evidence="2 3" key="1">
    <citation type="submission" date="2017-12" db="EMBL/GenBank/DDBJ databases">
        <title>Gene loss provides genomic basis for host adaptation in cereal stripe rust fungi.</title>
        <authorList>
            <person name="Xia C."/>
        </authorList>
    </citation>
    <scope>NUCLEOTIDE SEQUENCE [LARGE SCALE GENOMIC DNA]</scope>
    <source>
        <strain evidence="2 3">93TX-2</strain>
    </source>
</reference>
<reference evidence="3" key="2">
    <citation type="journal article" date="2018" name="BMC Genomics">
        <title>Genomic insights into host adaptation between the wheat stripe rust pathogen (Puccinia striiformis f. sp. tritici) and the barley stripe rust pathogen (Puccinia striiformis f. sp. hordei).</title>
        <authorList>
            <person name="Xia C."/>
            <person name="Wang M."/>
            <person name="Yin C."/>
            <person name="Cornejo O.E."/>
            <person name="Hulbert S.H."/>
            <person name="Chen X."/>
        </authorList>
    </citation>
    <scope>NUCLEOTIDE SEQUENCE [LARGE SCALE GENOMIC DNA]</scope>
    <source>
        <strain evidence="3">93TX-2</strain>
    </source>
</reference>
<gene>
    <name evidence="2" type="ORF">PSHT_10227</name>
</gene>
<feature type="compositionally biased region" description="Polar residues" evidence="1">
    <location>
        <begin position="57"/>
        <end position="69"/>
    </location>
</feature>
<comment type="caution">
    <text evidence="2">The sequence shown here is derived from an EMBL/GenBank/DDBJ whole genome shotgun (WGS) entry which is preliminary data.</text>
</comment>
<evidence type="ECO:0000256" key="1">
    <source>
        <dbReference type="SAM" id="MobiDB-lite"/>
    </source>
</evidence>
<accession>A0A2S4VB81</accession>
<evidence type="ECO:0000313" key="2">
    <source>
        <dbReference type="EMBL" id="POW06803.1"/>
    </source>
</evidence>
<keyword evidence="3" id="KW-1185">Reference proteome</keyword>
<dbReference type="EMBL" id="PKSM01000154">
    <property type="protein sequence ID" value="POW06803.1"/>
    <property type="molecule type" value="Genomic_DNA"/>
</dbReference>
<sequence length="77" mass="8957">MIHKKAELWNCACNHLILKVTNPKPCVTIHVDCSYLAILTTSWSSYNPKFFHLRQQRSTELSPQTNPQFDDQPRIDS</sequence>
<name>A0A2S4VB81_9BASI</name>
<feature type="region of interest" description="Disordered" evidence="1">
    <location>
        <begin position="57"/>
        <end position="77"/>
    </location>
</feature>